<reference evidence="1 2" key="1">
    <citation type="submission" date="2018-02" db="EMBL/GenBank/DDBJ databases">
        <title>The genomes of Aspergillus section Nigri reveals drivers in fungal speciation.</title>
        <authorList>
            <consortium name="DOE Joint Genome Institute"/>
            <person name="Vesth T.C."/>
            <person name="Nybo J."/>
            <person name="Theobald S."/>
            <person name="Brandl J."/>
            <person name="Frisvad J.C."/>
            <person name="Nielsen K.F."/>
            <person name="Lyhne E.K."/>
            <person name="Kogle M.E."/>
            <person name="Kuo A."/>
            <person name="Riley R."/>
            <person name="Clum A."/>
            <person name="Nolan M."/>
            <person name="Lipzen A."/>
            <person name="Salamov A."/>
            <person name="Henrissat B."/>
            <person name="Wiebenga A."/>
            <person name="De vries R.P."/>
            <person name="Grigoriev I.V."/>
            <person name="Mortensen U.H."/>
            <person name="Andersen M.R."/>
            <person name="Baker S.E."/>
        </authorList>
    </citation>
    <scope>NUCLEOTIDE SEQUENCE [LARGE SCALE GENOMIC DNA]</scope>
    <source>
        <strain evidence="1 2">CBS 121057</strain>
    </source>
</reference>
<proteinExistence type="predicted"/>
<dbReference type="EMBL" id="KZ826366">
    <property type="protein sequence ID" value="PYI04624.1"/>
    <property type="molecule type" value="Genomic_DNA"/>
</dbReference>
<organism evidence="1 2">
    <name type="scientific">Aspergillus sclerotiicarbonarius (strain CBS 121057 / IBT 28362)</name>
    <dbReference type="NCBI Taxonomy" id="1448318"/>
    <lineage>
        <taxon>Eukaryota</taxon>
        <taxon>Fungi</taxon>
        <taxon>Dikarya</taxon>
        <taxon>Ascomycota</taxon>
        <taxon>Pezizomycotina</taxon>
        <taxon>Eurotiomycetes</taxon>
        <taxon>Eurotiomycetidae</taxon>
        <taxon>Eurotiales</taxon>
        <taxon>Aspergillaceae</taxon>
        <taxon>Aspergillus</taxon>
        <taxon>Aspergillus subgen. Circumdati</taxon>
    </lineage>
</organism>
<evidence type="ECO:0000313" key="1">
    <source>
        <dbReference type="EMBL" id="PYI04624.1"/>
    </source>
</evidence>
<keyword evidence="2" id="KW-1185">Reference proteome</keyword>
<dbReference type="Proteomes" id="UP000248423">
    <property type="component" value="Unassembled WGS sequence"/>
</dbReference>
<gene>
    <name evidence="1" type="ORF">BO78DRAFT_420367</name>
</gene>
<evidence type="ECO:0000313" key="2">
    <source>
        <dbReference type="Proteomes" id="UP000248423"/>
    </source>
</evidence>
<dbReference type="VEuPathDB" id="FungiDB:BO78DRAFT_420367"/>
<protein>
    <submittedName>
        <fullName evidence="1">Uncharacterized protein</fullName>
    </submittedName>
</protein>
<sequence length="109" mass="12223">MQIHPLLLVSFHCPSSLIWANQTNSQAFARVLSSEIPSQHDVYLGSGSLRIPGWVIRISRDRQGTITSLQARISTLTSESWDIMVLVEELSSYSEYGGLVILALTHRRQ</sequence>
<accession>A0A319ELL9</accession>
<name>A0A319ELL9_ASPSB</name>
<dbReference type="AlphaFoldDB" id="A0A319ELL9"/>